<keyword evidence="1" id="KW-0472">Membrane</keyword>
<evidence type="ECO:0000313" key="2">
    <source>
        <dbReference type="EMBL" id="SFZ98141.1"/>
    </source>
</evidence>
<feature type="transmembrane region" description="Helical" evidence="1">
    <location>
        <begin position="43"/>
        <end position="66"/>
    </location>
</feature>
<dbReference type="EMBL" id="FPKX01000034">
    <property type="protein sequence ID" value="SFZ98141.1"/>
    <property type="molecule type" value="Genomic_DNA"/>
</dbReference>
<protein>
    <submittedName>
        <fullName evidence="2">Arginine/ornithine antiporter ArcD</fullName>
    </submittedName>
</protein>
<gene>
    <name evidence="2" type="ORF">MNB_SV-5-1238</name>
</gene>
<proteinExistence type="predicted"/>
<name>A0A1W1EDN2_9ZZZZ</name>
<dbReference type="AlphaFoldDB" id="A0A1W1EDN2"/>
<accession>A0A1W1EDN2</accession>
<sequence length="343" mass="39936">MRLGLYIFASLTFMALVGAFTYTINSSYYVVEIMGININFPVAVWVVLPMLILLVFTVIHMVFYSLKSYFKLKKWQKDADTLDDALYWSMVQEPKEQKYTIGKIASSANILGQSKIEVLDNVEGLSPRLSKVLNVVNKIKNGDYVDLKDNKMSKVFTEGNPLLIKNRLNHLDHDPKFIEEVMKSPVSFSDPVRKKALAMFAQKESFFKARKYAKVFDLNNFFVMMQRLNTEEDMELTTDILDDFVAALNFNCNEFVRTAYITKKQFSPDENLALFKKYQSEYPKAQLSYLYLLFEYELMDEVGLYLDEQHENDFVRARALYSLKKANKNYKIEDLMNINTICL</sequence>
<organism evidence="2">
    <name type="scientific">hydrothermal vent metagenome</name>
    <dbReference type="NCBI Taxonomy" id="652676"/>
    <lineage>
        <taxon>unclassified sequences</taxon>
        <taxon>metagenomes</taxon>
        <taxon>ecological metagenomes</taxon>
    </lineage>
</organism>
<evidence type="ECO:0000256" key="1">
    <source>
        <dbReference type="SAM" id="Phobius"/>
    </source>
</evidence>
<reference evidence="2" key="1">
    <citation type="submission" date="2016-10" db="EMBL/GenBank/DDBJ databases">
        <authorList>
            <person name="de Groot N.N."/>
        </authorList>
    </citation>
    <scope>NUCLEOTIDE SEQUENCE</scope>
</reference>
<keyword evidence="1" id="KW-0812">Transmembrane</keyword>
<keyword evidence="1" id="KW-1133">Transmembrane helix</keyword>